<gene>
    <name evidence="2" type="primary">pttg1</name>
</gene>
<accession>A0AAY4E9J7</accession>
<reference evidence="2 3" key="1">
    <citation type="submission" date="2020-06" db="EMBL/GenBank/DDBJ databases">
        <authorList>
            <consortium name="Wellcome Sanger Institute Data Sharing"/>
        </authorList>
    </citation>
    <scope>NUCLEOTIDE SEQUENCE [LARGE SCALE GENOMIC DNA]</scope>
</reference>
<feature type="region of interest" description="Disordered" evidence="1">
    <location>
        <begin position="17"/>
        <end position="50"/>
    </location>
</feature>
<dbReference type="Ensembl" id="ENSDCDT00010064520.1">
    <property type="protein sequence ID" value="ENSDCDP00010053984.1"/>
    <property type="gene ID" value="ENSDCDG00010031258.1"/>
</dbReference>
<evidence type="ECO:0000256" key="1">
    <source>
        <dbReference type="SAM" id="MobiDB-lite"/>
    </source>
</evidence>
<dbReference type="AlphaFoldDB" id="A0AAY4E9J7"/>
<dbReference type="Proteomes" id="UP000694580">
    <property type="component" value="Chromosome 6"/>
</dbReference>
<protein>
    <recommendedName>
        <fullName evidence="4">PTTG1</fullName>
    </recommendedName>
</protein>
<sequence length="180" mass="19790">MSAAVYLDQENSTYSGAGVKPLSRIPSHPGEAFSRKGSKTPKVNHGLSLPSRHNSVGTPLKIISDVRKVKAPVAGPRPAVHGKVLEPCKEEYPEIEKMFPYCPEEFEEHGVVDVLYLSRLPLAGLPAVSWDGVPVEDDINFVWLLLVFKPFPSAPSPADFTEEIELILQAVDFPPEEDFV</sequence>
<organism evidence="2 3">
    <name type="scientific">Denticeps clupeoides</name>
    <name type="common">denticle herring</name>
    <dbReference type="NCBI Taxonomy" id="299321"/>
    <lineage>
        <taxon>Eukaryota</taxon>
        <taxon>Metazoa</taxon>
        <taxon>Chordata</taxon>
        <taxon>Craniata</taxon>
        <taxon>Vertebrata</taxon>
        <taxon>Euteleostomi</taxon>
        <taxon>Actinopterygii</taxon>
        <taxon>Neopterygii</taxon>
        <taxon>Teleostei</taxon>
        <taxon>Clupei</taxon>
        <taxon>Clupeiformes</taxon>
        <taxon>Denticipitoidei</taxon>
        <taxon>Denticipitidae</taxon>
        <taxon>Denticeps</taxon>
    </lineage>
</organism>
<evidence type="ECO:0000313" key="2">
    <source>
        <dbReference type="Ensembl" id="ENSDCDP00010053984.1"/>
    </source>
</evidence>
<evidence type="ECO:0008006" key="4">
    <source>
        <dbReference type="Google" id="ProtNLM"/>
    </source>
</evidence>
<evidence type="ECO:0000313" key="3">
    <source>
        <dbReference type="Proteomes" id="UP000694580"/>
    </source>
</evidence>
<name>A0AAY4E9J7_9TELE</name>
<reference evidence="2" key="2">
    <citation type="submission" date="2025-08" db="UniProtKB">
        <authorList>
            <consortium name="Ensembl"/>
        </authorList>
    </citation>
    <scope>IDENTIFICATION</scope>
</reference>
<proteinExistence type="predicted"/>
<reference evidence="2" key="3">
    <citation type="submission" date="2025-09" db="UniProtKB">
        <authorList>
            <consortium name="Ensembl"/>
        </authorList>
    </citation>
    <scope>IDENTIFICATION</scope>
</reference>
<keyword evidence="3" id="KW-1185">Reference proteome</keyword>